<dbReference type="GO" id="GO:0051015">
    <property type="term" value="F:actin filament binding"/>
    <property type="evidence" value="ECO:0007669"/>
    <property type="project" value="TreeGrafter"/>
</dbReference>
<organism evidence="5 6">
    <name type="scientific">Paramecium sonneborni</name>
    <dbReference type="NCBI Taxonomy" id="65129"/>
    <lineage>
        <taxon>Eukaryota</taxon>
        <taxon>Sar</taxon>
        <taxon>Alveolata</taxon>
        <taxon>Ciliophora</taxon>
        <taxon>Intramacronucleata</taxon>
        <taxon>Oligohymenophorea</taxon>
        <taxon>Peniculida</taxon>
        <taxon>Parameciidae</taxon>
        <taxon>Paramecium</taxon>
    </lineage>
</organism>
<evidence type="ECO:0000256" key="1">
    <source>
        <dbReference type="ARBA" id="ARBA00022741"/>
    </source>
</evidence>
<gene>
    <name evidence="5" type="ORF">PSON_ATCC_30995.1.T1160056</name>
</gene>
<evidence type="ECO:0000256" key="2">
    <source>
        <dbReference type="ARBA" id="ARBA00022840"/>
    </source>
</evidence>
<sequence>MINQRVLVQNKEIYQPGILIDKDKVQLHDTSIISINTIIDNTIPNTNIHQIIYQLLNNQSININNHILLTVNNSNFLFQFHSNLNYCFSISNSNLNTFYHLIEQIQHKQSKLLSTLIIFNQLFKFNTNDNNFITIFNNNCFKCKYFNISNRIFTKNFKFPILNLFYNQLTNENNSYLIDSNTQTLYQYPFQIIEEYNNYNLQQLLIQVNQLQVFQVLSKLFSSIILFQMIKVEQLQQQKELINQIESNLQLESQSLLTELTVKKRKMGNKFIEQQMTQQEMEIIKDQISTCLYYLARSIVFNTNQSNNNQTETFISILTYSQFNTVQTNLEALIENYAFEKIHYQFYNRIKADRERDLKLCQIGYSQITLLNSSQLIELFDKKGVGLIGLIEEHTINNTDDTKIIEKIKSLQRTYVKLMKIQAQNPQLFTINHTYGQVNYNVSEFKSQNKFETLFKVSEFIQSSKDQIISTHAKTFQIQFKTNLEQYQDHYNKINDELEKCNQIMVYQINNTSYQDVVKQLEQLNIPNYINYYYSTYPYRYELQDFVDTIKQLFFLPPKYTLQEQLAYCQNKIYQINNIVYANNQLFLTLEQQIKIEIINDNSIIQFIKFNNLLIKNFRSFILRKRIKSKIRKIKIFNSITQLSNTIIKSAAVLKWNHIVQKIKFIQNKIRQYLQRQRFQKQMFARTILRSVIDLMWVKVENLMAIKLQKIFRGNKIRLQNNEIINKVKSKMVEFMKLKKIIIIQKHIRRYICQQYFISQLKKIIIIQNLWRMHITRKNYKQVRNSIIFIQRIFKPIIIKSLVKYKEFEQYEKNQSIQYTKFKENNNKNLLDYEKLLSLQFDDQKIKIFQIILNLEFLVELTDICPCWLQNYSLYWSKCFHKNKPIQFLEVSETQTFLVDAVGKVYQWGLLDDFVVKSNVNYFQAGENLVIYQDDKWNFLNIDERSTKQNLIYNYQQMYVKSNKAFGYNDHYVDSFVFQGNQIIKNQTIEFKKQIDQISCGHNFIFYLIRGQLWSVGQNKYGQLGLGDYNDRNTPCQTQIENVNWIECGQTHAVYRTFKKFFGVGNNKYGQLGLSKKSYNSPQCLMIPINENILSISASYKGTLLICESNKIYMTGSCNKFKSNKFIQYIDVKIQIIQYHFLNKQHYIPIKIQCSWSKTVSVINCRFIFENLYNVNNVKKQKSIHQFIQLYQNHSPNWIDPPKCEFVQQYCLQIYNKLSQKQNLDQKQFGNKFQEQKSVRFEQKNLHQIKQQIIALQNKPKNKWTKEDHRFLETVNQLNILNQII</sequence>
<dbReference type="InterPro" id="IPR000048">
    <property type="entry name" value="IQ_motif_EF-hand-BS"/>
</dbReference>
<reference evidence="5" key="1">
    <citation type="submission" date="2021-01" db="EMBL/GenBank/DDBJ databases">
        <authorList>
            <consortium name="Genoscope - CEA"/>
            <person name="William W."/>
        </authorList>
    </citation>
    <scope>NUCLEOTIDE SEQUENCE</scope>
</reference>
<proteinExistence type="predicted"/>
<dbReference type="GO" id="GO:0005524">
    <property type="term" value="F:ATP binding"/>
    <property type="evidence" value="ECO:0007669"/>
    <property type="project" value="UniProtKB-KW"/>
</dbReference>
<protein>
    <recommendedName>
        <fullName evidence="4">Myosin motor domain-containing protein</fullName>
    </recommendedName>
</protein>
<dbReference type="InterPro" id="IPR000408">
    <property type="entry name" value="Reg_chr_condens"/>
</dbReference>
<feature type="repeat" description="RCC1" evidence="3">
    <location>
        <begin position="1011"/>
        <end position="1059"/>
    </location>
</feature>
<accession>A0A8S1QT76</accession>
<evidence type="ECO:0000313" key="5">
    <source>
        <dbReference type="EMBL" id="CAD8118125.1"/>
    </source>
</evidence>
<dbReference type="InterPro" id="IPR001609">
    <property type="entry name" value="Myosin_head_motor_dom-like"/>
</dbReference>
<evidence type="ECO:0000256" key="3">
    <source>
        <dbReference type="PROSITE-ProRule" id="PRU00235"/>
    </source>
</evidence>
<keyword evidence="1" id="KW-0547">Nucleotide-binding</keyword>
<dbReference type="OrthoDB" id="2148418at2759"/>
<feature type="domain" description="Myosin motor" evidence="4">
    <location>
        <begin position="20"/>
        <end position="602"/>
    </location>
</feature>
<comment type="caution">
    <text evidence="5">The sequence shown here is derived from an EMBL/GenBank/DDBJ whole genome shotgun (WGS) entry which is preliminary data.</text>
</comment>
<dbReference type="GO" id="GO:0000146">
    <property type="term" value="F:microfilament motor activity"/>
    <property type="evidence" value="ECO:0007669"/>
    <property type="project" value="TreeGrafter"/>
</dbReference>
<evidence type="ECO:0000313" key="6">
    <source>
        <dbReference type="Proteomes" id="UP000692954"/>
    </source>
</evidence>
<dbReference type="SMART" id="SM00015">
    <property type="entry name" value="IQ"/>
    <property type="match status" value="4"/>
</dbReference>
<name>A0A8S1QT76_9CILI</name>
<evidence type="ECO:0000259" key="4">
    <source>
        <dbReference type="SMART" id="SM00242"/>
    </source>
</evidence>
<dbReference type="SMART" id="SM00242">
    <property type="entry name" value="MYSc"/>
    <property type="match status" value="1"/>
</dbReference>
<dbReference type="PROSITE" id="PS50012">
    <property type="entry name" value="RCC1_3"/>
    <property type="match status" value="1"/>
</dbReference>
<dbReference type="PANTHER" id="PTHR13140">
    <property type="entry name" value="MYOSIN"/>
    <property type="match status" value="1"/>
</dbReference>
<keyword evidence="6" id="KW-1185">Reference proteome</keyword>
<dbReference type="EMBL" id="CAJJDN010000116">
    <property type="protein sequence ID" value="CAD8118125.1"/>
    <property type="molecule type" value="Genomic_DNA"/>
</dbReference>
<dbReference type="Proteomes" id="UP000692954">
    <property type="component" value="Unassembled WGS sequence"/>
</dbReference>
<dbReference type="GO" id="GO:0007015">
    <property type="term" value="P:actin filament organization"/>
    <property type="evidence" value="ECO:0007669"/>
    <property type="project" value="TreeGrafter"/>
</dbReference>
<dbReference type="GO" id="GO:0005737">
    <property type="term" value="C:cytoplasm"/>
    <property type="evidence" value="ECO:0007669"/>
    <property type="project" value="TreeGrafter"/>
</dbReference>
<dbReference type="GO" id="GO:0016459">
    <property type="term" value="C:myosin complex"/>
    <property type="evidence" value="ECO:0007669"/>
    <property type="project" value="InterPro"/>
</dbReference>
<dbReference type="GO" id="GO:0016020">
    <property type="term" value="C:membrane"/>
    <property type="evidence" value="ECO:0007669"/>
    <property type="project" value="TreeGrafter"/>
</dbReference>
<dbReference type="PANTHER" id="PTHR13140:SF706">
    <property type="entry name" value="DILUTE CLASS UNCONVENTIONAL MYOSIN, ISOFORM C"/>
    <property type="match status" value="1"/>
</dbReference>
<dbReference type="Pfam" id="PF00415">
    <property type="entry name" value="RCC1"/>
    <property type="match status" value="1"/>
</dbReference>
<keyword evidence="2" id="KW-0067">ATP-binding</keyword>
<dbReference type="PROSITE" id="PS50096">
    <property type="entry name" value="IQ"/>
    <property type="match status" value="2"/>
</dbReference>